<dbReference type="Gene3D" id="3.10.450.160">
    <property type="entry name" value="inner membrane protein cigr"/>
    <property type="match status" value="1"/>
</dbReference>
<protein>
    <recommendedName>
        <fullName evidence="5">Integral membrane protein</fullName>
    </recommendedName>
</protein>
<feature type="region of interest" description="Disordered" evidence="1">
    <location>
        <begin position="29"/>
        <end position="49"/>
    </location>
</feature>
<reference evidence="3" key="1">
    <citation type="submission" date="2020-11" db="EMBL/GenBank/DDBJ databases">
        <title>Azospira restricta DSM 18626 genome sequence.</title>
        <authorList>
            <person name="Moe W.M."/>
        </authorList>
    </citation>
    <scope>NUCLEOTIDE SEQUENCE</scope>
    <source>
        <strain evidence="3">DSM 18626</strain>
    </source>
</reference>
<name>A0A974PYE6_9RHOO</name>
<accession>A0A974PYE6</accession>
<evidence type="ECO:0000313" key="4">
    <source>
        <dbReference type="Proteomes" id="UP000663444"/>
    </source>
</evidence>
<keyword evidence="2" id="KW-0732">Signal</keyword>
<dbReference type="Proteomes" id="UP000663444">
    <property type="component" value="Chromosome"/>
</dbReference>
<dbReference type="EMBL" id="CP064781">
    <property type="protein sequence ID" value="QRJ63441.1"/>
    <property type="molecule type" value="Genomic_DNA"/>
</dbReference>
<proteinExistence type="predicted"/>
<evidence type="ECO:0000256" key="1">
    <source>
        <dbReference type="SAM" id="MobiDB-lite"/>
    </source>
</evidence>
<keyword evidence="4" id="KW-1185">Reference proteome</keyword>
<evidence type="ECO:0000313" key="3">
    <source>
        <dbReference type="EMBL" id="QRJ63441.1"/>
    </source>
</evidence>
<sequence>MSASRRSVAARVLVVALGLGVASAQVFAEPPEGKGRNKHKQQKEEHGDAGVSAGALITAGITAAIAHQYALDSGVRMGGHKPLPPGIRKNLARGKPLPPGIAKKAAPSAMLGRLPRHPGYEWQMAGTDLVLVQIGTAIVADVLRDVFR</sequence>
<dbReference type="NCBIfam" id="NF040487">
    <property type="entry name" value="T3SS_CigR_fam"/>
    <property type="match status" value="1"/>
</dbReference>
<gene>
    <name evidence="3" type="ORF">IWH25_17120</name>
</gene>
<dbReference type="AlphaFoldDB" id="A0A974PYE6"/>
<dbReference type="RefSeq" id="WP_203386968.1">
    <property type="nucleotide sequence ID" value="NZ_CP064781.1"/>
</dbReference>
<feature type="signal peptide" evidence="2">
    <location>
        <begin position="1"/>
        <end position="28"/>
    </location>
</feature>
<organism evidence="3 4">
    <name type="scientific">Azospira restricta</name>
    <dbReference type="NCBI Taxonomy" id="404405"/>
    <lineage>
        <taxon>Bacteria</taxon>
        <taxon>Pseudomonadati</taxon>
        <taxon>Pseudomonadota</taxon>
        <taxon>Betaproteobacteria</taxon>
        <taxon>Rhodocyclales</taxon>
        <taxon>Rhodocyclaceae</taxon>
        <taxon>Azospira</taxon>
    </lineage>
</organism>
<feature type="chain" id="PRO_5037423894" description="Integral membrane protein" evidence="2">
    <location>
        <begin position="29"/>
        <end position="148"/>
    </location>
</feature>
<evidence type="ECO:0000256" key="2">
    <source>
        <dbReference type="SAM" id="SignalP"/>
    </source>
</evidence>
<dbReference type="KEGG" id="ares:IWH25_17120"/>
<evidence type="ECO:0008006" key="5">
    <source>
        <dbReference type="Google" id="ProtNLM"/>
    </source>
</evidence>